<comment type="caution">
    <text evidence="10">The sequence shown here is derived from an EMBL/GenBank/DDBJ whole genome shotgun (WGS) entry which is preliminary data.</text>
</comment>
<dbReference type="PROSITE" id="PS50850">
    <property type="entry name" value="MFS"/>
    <property type="match status" value="1"/>
</dbReference>
<dbReference type="InterPro" id="IPR020846">
    <property type="entry name" value="MFS_dom"/>
</dbReference>
<keyword evidence="6 8" id="KW-0472">Membrane</keyword>
<evidence type="ECO:0000256" key="8">
    <source>
        <dbReference type="SAM" id="Phobius"/>
    </source>
</evidence>
<keyword evidence="2" id="KW-0813">Transport</keyword>
<evidence type="ECO:0000256" key="6">
    <source>
        <dbReference type="ARBA" id="ARBA00023136"/>
    </source>
</evidence>
<accession>A0A4Z0HEJ9</accession>
<comment type="subcellular location">
    <subcellularLocation>
        <location evidence="1">Cell membrane</location>
        <topology evidence="1">Multi-pass membrane protein</topology>
    </subcellularLocation>
</comment>
<evidence type="ECO:0000256" key="2">
    <source>
        <dbReference type="ARBA" id="ARBA00022448"/>
    </source>
</evidence>
<evidence type="ECO:0000256" key="3">
    <source>
        <dbReference type="ARBA" id="ARBA00022475"/>
    </source>
</evidence>
<keyword evidence="4 8" id="KW-0812">Transmembrane</keyword>
<feature type="region of interest" description="Disordered" evidence="7">
    <location>
        <begin position="429"/>
        <end position="456"/>
    </location>
</feature>
<feature type="transmembrane region" description="Helical" evidence="8">
    <location>
        <begin position="57"/>
        <end position="77"/>
    </location>
</feature>
<dbReference type="RefSeq" id="WP_135338875.1">
    <property type="nucleotide sequence ID" value="NZ_JBHLTX010000055.1"/>
</dbReference>
<keyword evidence="3" id="KW-1003">Cell membrane</keyword>
<dbReference type="Proteomes" id="UP000297948">
    <property type="component" value="Unassembled WGS sequence"/>
</dbReference>
<sequence length="456" mass="47733">MDTTDGATAIERPRFGVLRQRDFRLLWLGETTSGLGTSITTVALPLIAVVVLKSDTFAVGALAAAVWLPWLVIGLPVGAWVDRMRRRPLMIACDLAAALLYASVPVAAWCDALTYTHLLVVALACGVASVFFSTAYHAFLPAVLDGRDLLEGNAKLQGSEAGTRVLGRGAAGLIAQAFGAVLGLLVDAVTFLISTVCLALLRVREPAPENPVDRTTLRRRIGEGLRFVLHDRYLRPMVVYGAVANLALMGYQAVQIVFLVRTVGANPATVGVLIMIGSLGGVLGALLAGAVGRRFGTARGMLAMQAFTGPFALLLPLTVPGAGLLLFALGGFTVGTGITACNVVLGSFRQTYCPPRLLGRVVATTMVINHSTIPLGSLLGGWLGDAVGLRPTMWIMTGLLAPCWLILALSPMRGRRDLPQGYGPVDGRTADAGLGATEPQATGTAAEECAADVSPR</sequence>
<evidence type="ECO:0000256" key="7">
    <source>
        <dbReference type="SAM" id="MobiDB-lite"/>
    </source>
</evidence>
<dbReference type="GO" id="GO:0022857">
    <property type="term" value="F:transmembrane transporter activity"/>
    <property type="evidence" value="ECO:0007669"/>
    <property type="project" value="InterPro"/>
</dbReference>
<evidence type="ECO:0000313" key="11">
    <source>
        <dbReference type="Proteomes" id="UP000297948"/>
    </source>
</evidence>
<evidence type="ECO:0000259" key="9">
    <source>
        <dbReference type="PROSITE" id="PS50850"/>
    </source>
</evidence>
<dbReference type="CDD" id="cd06173">
    <property type="entry name" value="MFS_MefA_like"/>
    <property type="match status" value="1"/>
</dbReference>
<dbReference type="Pfam" id="PF05977">
    <property type="entry name" value="MFS_3"/>
    <property type="match status" value="1"/>
</dbReference>
<proteinExistence type="predicted"/>
<dbReference type="InterPro" id="IPR010290">
    <property type="entry name" value="TM_effector"/>
</dbReference>
<feature type="transmembrane region" description="Helical" evidence="8">
    <location>
        <begin position="115"/>
        <end position="139"/>
    </location>
</feature>
<name>A0A4Z0HEJ9_9ACTN</name>
<dbReference type="Gene3D" id="1.20.1250.20">
    <property type="entry name" value="MFS general substrate transporter like domains"/>
    <property type="match status" value="1"/>
</dbReference>
<feature type="transmembrane region" description="Helical" evidence="8">
    <location>
        <begin position="357"/>
        <end position="379"/>
    </location>
</feature>
<organism evidence="10 11">
    <name type="scientific">Streptomyces palmae</name>
    <dbReference type="NCBI Taxonomy" id="1701085"/>
    <lineage>
        <taxon>Bacteria</taxon>
        <taxon>Bacillati</taxon>
        <taxon>Actinomycetota</taxon>
        <taxon>Actinomycetes</taxon>
        <taxon>Kitasatosporales</taxon>
        <taxon>Streptomycetaceae</taxon>
        <taxon>Streptomyces</taxon>
    </lineage>
</organism>
<dbReference type="InterPro" id="IPR036259">
    <property type="entry name" value="MFS_trans_sf"/>
</dbReference>
<evidence type="ECO:0000313" key="10">
    <source>
        <dbReference type="EMBL" id="TGB12305.1"/>
    </source>
</evidence>
<feature type="transmembrane region" description="Helical" evidence="8">
    <location>
        <begin position="25"/>
        <end position="51"/>
    </location>
</feature>
<protein>
    <submittedName>
        <fullName evidence="10">MFS transporter</fullName>
    </submittedName>
</protein>
<dbReference type="EMBL" id="SRID01000078">
    <property type="protein sequence ID" value="TGB12305.1"/>
    <property type="molecule type" value="Genomic_DNA"/>
</dbReference>
<feature type="transmembrane region" description="Helical" evidence="8">
    <location>
        <begin position="391"/>
        <end position="409"/>
    </location>
</feature>
<feature type="transmembrane region" description="Helical" evidence="8">
    <location>
        <begin position="173"/>
        <end position="201"/>
    </location>
</feature>
<dbReference type="OrthoDB" id="9815525at2"/>
<evidence type="ECO:0000256" key="5">
    <source>
        <dbReference type="ARBA" id="ARBA00022989"/>
    </source>
</evidence>
<keyword evidence="11" id="KW-1185">Reference proteome</keyword>
<feature type="domain" description="Major facilitator superfamily (MFS) profile" evidence="9">
    <location>
        <begin position="234"/>
        <end position="456"/>
    </location>
</feature>
<dbReference type="SUPFAM" id="SSF103473">
    <property type="entry name" value="MFS general substrate transporter"/>
    <property type="match status" value="1"/>
</dbReference>
<feature type="transmembrane region" description="Helical" evidence="8">
    <location>
        <begin position="237"/>
        <end position="260"/>
    </location>
</feature>
<evidence type="ECO:0000256" key="1">
    <source>
        <dbReference type="ARBA" id="ARBA00004651"/>
    </source>
</evidence>
<keyword evidence="5 8" id="KW-1133">Transmembrane helix</keyword>
<dbReference type="GO" id="GO:0005886">
    <property type="term" value="C:plasma membrane"/>
    <property type="evidence" value="ECO:0007669"/>
    <property type="project" value="UniProtKB-SubCell"/>
</dbReference>
<feature type="transmembrane region" description="Helical" evidence="8">
    <location>
        <begin position="272"/>
        <end position="292"/>
    </location>
</feature>
<gene>
    <name evidence="10" type="ORF">E4099_11355</name>
</gene>
<evidence type="ECO:0000256" key="4">
    <source>
        <dbReference type="ARBA" id="ARBA00022692"/>
    </source>
</evidence>
<reference evidence="10 11" key="1">
    <citation type="submission" date="2019-03" db="EMBL/GenBank/DDBJ databases">
        <authorList>
            <person name="Gonzalez-Pimentel J.L."/>
        </authorList>
    </citation>
    <scope>NUCLEOTIDE SEQUENCE [LARGE SCALE GENOMIC DNA]</scope>
    <source>
        <strain evidence="10 11">JCM 31289</strain>
    </source>
</reference>
<feature type="transmembrane region" description="Helical" evidence="8">
    <location>
        <begin position="312"/>
        <end position="345"/>
    </location>
</feature>
<dbReference type="PANTHER" id="PTHR23513:SF6">
    <property type="entry name" value="MAJOR FACILITATOR SUPERFAMILY ASSOCIATED DOMAIN-CONTAINING PROTEIN"/>
    <property type="match status" value="1"/>
</dbReference>
<dbReference type="AlphaFoldDB" id="A0A4Z0HEJ9"/>
<dbReference type="PANTHER" id="PTHR23513">
    <property type="entry name" value="INTEGRAL MEMBRANE EFFLUX PROTEIN-RELATED"/>
    <property type="match status" value="1"/>
</dbReference>